<dbReference type="EMBL" id="JBIGHZ010000005">
    <property type="protein sequence ID" value="MFG6449430.1"/>
    <property type="molecule type" value="Genomic_DNA"/>
</dbReference>
<dbReference type="Proteomes" id="UP001606099">
    <property type="component" value="Unassembled WGS sequence"/>
</dbReference>
<organism evidence="1 2">
    <name type="scientific">Roseateles rivi</name>
    <dbReference type="NCBI Taxonomy" id="3299028"/>
    <lineage>
        <taxon>Bacteria</taxon>
        <taxon>Pseudomonadati</taxon>
        <taxon>Pseudomonadota</taxon>
        <taxon>Betaproteobacteria</taxon>
        <taxon>Burkholderiales</taxon>
        <taxon>Sphaerotilaceae</taxon>
        <taxon>Roseateles</taxon>
    </lineage>
</organism>
<keyword evidence="2" id="KW-1185">Reference proteome</keyword>
<name>A0ABW7FYI6_9BURK</name>
<comment type="caution">
    <text evidence="1">The sequence shown here is derived from an EMBL/GenBank/DDBJ whole genome shotgun (WGS) entry which is preliminary data.</text>
</comment>
<gene>
    <name evidence="1" type="ORF">ACG0Z6_14475</name>
</gene>
<sequence length="318" mass="34661">MRENPWKDLPPGTPGTLSVLRIPGLLRIDAFWGRKPDGRLALLIGFQNVEHVPVELPTVRGVALLVVAADSRLQLVLEPAGDWEMFHALCLDLLSAADEGMDEATGLQLLVARLLRWQKFLSKGIGKLLDEREVRGLIGELLFLRDYLVTTVGTAAVECWQGPLGLPQDFVFDGRLVEVKTFAAGSDPTVRISSPEQLTSGDVPLFLHLVCLVRQDDSLTLPDLVDELRLLLAGNHAHAEVLEDRLATMGYVDLPEYRAMSFAVTSVADYQVRDGFPRLTVEEIPAGVKYVGYSICLADLQPFAVACGVVTGAVGALP</sequence>
<dbReference type="Pfam" id="PF14390">
    <property type="entry name" value="DUF4420"/>
    <property type="match status" value="1"/>
</dbReference>
<dbReference type="RefSeq" id="WP_394462608.1">
    <property type="nucleotide sequence ID" value="NZ_JBIGHZ010000005.1"/>
</dbReference>
<accession>A0ABW7FYI6</accession>
<evidence type="ECO:0000313" key="2">
    <source>
        <dbReference type="Proteomes" id="UP001606099"/>
    </source>
</evidence>
<reference evidence="1 2" key="1">
    <citation type="submission" date="2024-08" db="EMBL/GenBank/DDBJ databases">
        <authorList>
            <person name="Lu H."/>
        </authorList>
    </citation>
    <scope>NUCLEOTIDE SEQUENCE [LARGE SCALE GENOMIC DNA]</scope>
    <source>
        <strain evidence="1 2">BYS180W</strain>
    </source>
</reference>
<proteinExistence type="predicted"/>
<protein>
    <submittedName>
        <fullName evidence="1">PD-(D/E)XK motif protein</fullName>
    </submittedName>
</protein>
<dbReference type="InterPro" id="IPR025534">
    <property type="entry name" value="DUF4420"/>
</dbReference>
<evidence type="ECO:0000313" key="1">
    <source>
        <dbReference type="EMBL" id="MFG6449430.1"/>
    </source>
</evidence>